<organism evidence="2 3">
    <name type="scientific">Edaphosphingomonas fennica</name>
    <dbReference type="NCBI Taxonomy" id="114404"/>
    <lineage>
        <taxon>Bacteria</taxon>
        <taxon>Pseudomonadati</taxon>
        <taxon>Pseudomonadota</taxon>
        <taxon>Alphaproteobacteria</taxon>
        <taxon>Sphingomonadales</taxon>
        <taxon>Rhizorhabdaceae</taxon>
        <taxon>Edaphosphingomonas</taxon>
    </lineage>
</organism>
<dbReference type="InterPro" id="IPR049243">
    <property type="entry name" value="DUF6878"/>
</dbReference>
<sequence length="156" mass="16455">MNEHSPAADTSAPAPIDAHLQAALLAVQSVEAQCKEAFLPLLRAHAIVRVEIHYDGGGDEGTVGDVTAYGMDGEADLPPILCDHHSLEYNGQVTNRTIQLEDALAAFAENAVCARHAGWEDGEGACGTIAIDVASGAVTLTHNCRFIDYDTTEAEI</sequence>
<evidence type="ECO:0000313" key="3">
    <source>
        <dbReference type="Proteomes" id="UP000241206"/>
    </source>
</evidence>
<protein>
    <recommendedName>
        <fullName evidence="1">DUF6878 domain-containing protein</fullName>
    </recommendedName>
</protein>
<dbReference type="RefSeq" id="WP_107396156.1">
    <property type="nucleotide sequence ID" value="NZ_PHHF01000085.1"/>
</dbReference>
<gene>
    <name evidence="2" type="ORF">CV103_21415</name>
</gene>
<dbReference type="EMBL" id="PHHF01000085">
    <property type="protein sequence ID" value="PTD15892.1"/>
    <property type="molecule type" value="Genomic_DNA"/>
</dbReference>
<dbReference type="Proteomes" id="UP000241206">
    <property type="component" value="Unassembled WGS sequence"/>
</dbReference>
<comment type="caution">
    <text evidence="2">The sequence shown here is derived from an EMBL/GenBank/DDBJ whole genome shotgun (WGS) entry which is preliminary data.</text>
</comment>
<keyword evidence="3" id="KW-1185">Reference proteome</keyword>
<name>A0A2T4HJA9_9SPHN</name>
<dbReference type="Pfam" id="PF21798">
    <property type="entry name" value="DUF6878"/>
    <property type="match status" value="1"/>
</dbReference>
<dbReference type="AlphaFoldDB" id="A0A2T4HJA9"/>
<feature type="domain" description="DUF6878" evidence="1">
    <location>
        <begin position="32"/>
        <end position="152"/>
    </location>
</feature>
<reference evidence="2 3" key="1">
    <citation type="submission" date="2017-11" db="EMBL/GenBank/DDBJ databases">
        <title>Sphingomonas oleivorans sp. nov., isolated from oil-contaminated soil.</title>
        <authorList>
            <person name="Wang L."/>
            <person name="Chen L."/>
        </authorList>
    </citation>
    <scope>NUCLEOTIDE SEQUENCE [LARGE SCALE GENOMIC DNA]</scope>
    <source>
        <strain evidence="2 3">K101</strain>
    </source>
</reference>
<accession>A0A2T4HJA9</accession>
<evidence type="ECO:0000259" key="1">
    <source>
        <dbReference type="Pfam" id="PF21798"/>
    </source>
</evidence>
<evidence type="ECO:0000313" key="2">
    <source>
        <dbReference type="EMBL" id="PTD15892.1"/>
    </source>
</evidence>
<proteinExistence type="predicted"/>